<sequence>MSIANHRRILQFKADGRLANIGMMFPNVEFRIPPKTSDGISFAIDPDAVPRTKINVDDALALSIDALPSSSMALRPLPAVAQTSQSRPPGRRHILASACLQSYLRHLNSWLT</sequence>
<name>A0ABS0PHL6_9BRAD</name>
<evidence type="ECO:0000313" key="2">
    <source>
        <dbReference type="Proteomes" id="UP000807370"/>
    </source>
</evidence>
<proteinExistence type="predicted"/>
<keyword evidence="2" id="KW-1185">Reference proteome</keyword>
<organism evidence="1 2">
    <name type="scientific">Bradyrhizobium agreste</name>
    <dbReference type="NCBI Taxonomy" id="2751811"/>
    <lineage>
        <taxon>Bacteria</taxon>
        <taxon>Pseudomonadati</taxon>
        <taxon>Pseudomonadota</taxon>
        <taxon>Alphaproteobacteria</taxon>
        <taxon>Hyphomicrobiales</taxon>
        <taxon>Nitrobacteraceae</taxon>
        <taxon>Bradyrhizobium</taxon>
    </lineage>
</organism>
<dbReference type="EMBL" id="JACCHP010000001">
    <property type="protein sequence ID" value="MBH5396364.1"/>
    <property type="molecule type" value="Genomic_DNA"/>
</dbReference>
<protein>
    <submittedName>
        <fullName evidence="1">Uncharacterized protein</fullName>
    </submittedName>
</protein>
<gene>
    <name evidence="1" type="ORF">HZZ13_00845</name>
</gene>
<comment type="caution">
    <text evidence="1">The sequence shown here is derived from an EMBL/GenBank/DDBJ whole genome shotgun (WGS) entry which is preliminary data.</text>
</comment>
<evidence type="ECO:0000313" key="1">
    <source>
        <dbReference type="EMBL" id="MBH5396364.1"/>
    </source>
</evidence>
<accession>A0ABS0PHL6</accession>
<dbReference type="Proteomes" id="UP000807370">
    <property type="component" value="Unassembled WGS sequence"/>
</dbReference>
<reference evidence="1 2" key="1">
    <citation type="submission" date="2020-07" db="EMBL/GenBank/DDBJ databases">
        <title>Bradyrhizobium diversity isolated from nodules of indigenous legumes of Western Australia.</title>
        <authorList>
            <person name="Klepa M.S."/>
        </authorList>
    </citation>
    <scope>NUCLEOTIDE SEQUENCE [LARGE SCALE GENOMIC DNA]</scope>
    <source>
        <strain evidence="1 2">CNPSo 4010</strain>
    </source>
</reference>
<dbReference type="RefSeq" id="WP_197957797.1">
    <property type="nucleotide sequence ID" value="NZ_JACCHP010000001.1"/>
</dbReference>